<evidence type="ECO:0000313" key="2">
    <source>
        <dbReference type="EMBL" id="WXB13690.1"/>
    </source>
</evidence>
<organism evidence="2 3">
    <name type="scientific">Pendulispora albinea</name>
    <dbReference type="NCBI Taxonomy" id="2741071"/>
    <lineage>
        <taxon>Bacteria</taxon>
        <taxon>Pseudomonadati</taxon>
        <taxon>Myxococcota</taxon>
        <taxon>Myxococcia</taxon>
        <taxon>Myxococcales</taxon>
        <taxon>Sorangiineae</taxon>
        <taxon>Pendulisporaceae</taxon>
        <taxon>Pendulispora</taxon>
    </lineage>
</organism>
<keyword evidence="3" id="KW-1185">Reference proteome</keyword>
<proteinExistence type="predicted"/>
<keyword evidence="1" id="KW-0812">Transmembrane</keyword>
<feature type="transmembrane region" description="Helical" evidence="1">
    <location>
        <begin position="64"/>
        <end position="86"/>
    </location>
</feature>
<dbReference type="EMBL" id="CP089984">
    <property type="protein sequence ID" value="WXB13690.1"/>
    <property type="molecule type" value="Genomic_DNA"/>
</dbReference>
<evidence type="ECO:0000313" key="3">
    <source>
        <dbReference type="Proteomes" id="UP001370348"/>
    </source>
</evidence>
<feature type="transmembrane region" description="Helical" evidence="1">
    <location>
        <begin position="123"/>
        <end position="147"/>
    </location>
</feature>
<gene>
    <name evidence="2" type="ORF">LZC94_38375</name>
</gene>
<feature type="transmembrane region" description="Helical" evidence="1">
    <location>
        <begin position="168"/>
        <end position="189"/>
    </location>
</feature>
<sequence length="269" mass="29170">MSNLGDLNLHGARVVLRQRNVLDVVDLAMRFVALHGRAYAWLSLLVLVPSAAVTWLIGEGAGWGWGWFAGFFLSLLAGAPFTVLASRLMFTDKVRTRDVLLAALRTVPRLIVARVVQTISVGLAAFFFVLPAAWVQALLLFLPEVLLLEQAKVIPAMARAGRIAHAQVGNVVIGVLLMTAFTFGTPFLVDACGRMLLDGLLEVHPPDALTSAGGGALSTLGFWMAVPFVTTIRFLLYIDLRTRTEGWDIQTRFAALAARTYPQDEGALA</sequence>
<keyword evidence="1" id="KW-0472">Membrane</keyword>
<keyword evidence="1" id="KW-1133">Transmembrane helix</keyword>
<evidence type="ECO:0000256" key="1">
    <source>
        <dbReference type="SAM" id="Phobius"/>
    </source>
</evidence>
<name>A0ABZ2LTL8_9BACT</name>
<accession>A0ABZ2LTL8</accession>
<reference evidence="2 3" key="1">
    <citation type="submission" date="2021-12" db="EMBL/GenBank/DDBJ databases">
        <title>Discovery of the Pendulisporaceae a myxobacterial family with distinct sporulation behavior and unique specialized metabolism.</title>
        <authorList>
            <person name="Garcia R."/>
            <person name="Popoff A."/>
            <person name="Bader C.D."/>
            <person name="Loehr J."/>
            <person name="Walesch S."/>
            <person name="Walt C."/>
            <person name="Boldt J."/>
            <person name="Bunk B."/>
            <person name="Haeckl F.J.F.P.J."/>
            <person name="Gunesch A.P."/>
            <person name="Birkelbach J."/>
            <person name="Nuebel U."/>
            <person name="Pietschmann T."/>
            <person name="Bach T."/>
            <person name="Mueller R."/>
        </authorList>
    </citation>
    <scope>NUCLEOTIDE SEQUENCE [LARGE SCALE GENOMIC DNA]</scope>
    <source>
        <strain evidence="2 3">MSr11954</strain>
    </source>
</reference>
<dbReference type="RefSeq" id="WP_394823303.1">
    <property type="nucleotide sequence ID" value="NZ_CP089984.1"/>
</dbReference>
<dbReference type="Proteomes" id="UP001370348">
    <property type="component" value="Chromosome"/>
</dbReference>
<protein>
    <submittedName>
        <fullName evidence="2">Uncharacterized protein</fullName>
    </submittedName>
</protein>
<feature type="transmembrane region" description="Helical" evidence="1">
    <location>
        <begin position="38"/>
        <end position="58"/>
    </location>
</feature>
<feature type="transmembrane region" description="Helical" evidence="1">
    <location>
        <begin position="209"/>
        <end position="236"/>
    </location>
</feature>